<evidence type="ECO:0000256" key="5">
    <source>
        <dbReference type="ARBA" id="ARBA00022679"/>
    </source>
</evidence>
<evidence type="ECO:0000256" key="1">
    <source>
        <dbReference type="ARBA" id="ARBA00000900"/>
    </source>
</evidence>
<dbReference type="GO" id="GO:0033503">
    <property type="term" value="C:HULC complex"/>
    <property type="evidence" value="ECO:0007669"/>
    <property type="project" value="TreeGrafter"/>
</dbReference>
<comment type="catalytic activity">
    <reaction evidence="1 14">
        <text>S-ubiquitinyl-[E2 ubiquitin-conjugating enzyme]-L-cysteine + [acceptor protein]-L-lysine = [E2 ubiquitin-conjugating enzyme]-L-cysteine + N(6)-ubiquitinyl-[acceptor protein]-L-lysine.</text>
        <dbReference type="EC" id="2.3.2.27"/>
    </reaction>
</comment>
<evidence type="ECO:0000256" key="2">
    <source>
        <dbReference type="ARBA" id="ARBA00004123"/>
    </source>
</evidence>
<keyword evidence="9 14" id="KW-0862">Zinc</keyword>
<feature type="compositionally biased region" description="Basic and acidic residues" evidence="16">
    <location>
        <begin position="301"/>
        <end position="310"/>
    </location>
</feature>
<evidence type="ECO:0000256" key="7">
    <source>
        <dbReference type="ARBA" id="ARBA00022771"/>
    </source>
</evidence>
<evidence type="ECO:0000256" key="16">
    <source>
        <dbReference type="SAM" id="MobiDB-lite"/>
    </source>
</evidence>
<dbReference type="GO" id="GO:0008270">
    <property type="term" value="F:zinc ion binding"/>
    <property type="evidence" value="ECO:0007669"/>
    <property type="project" value="UniProtKB-KW"/>
</dbReference>
<keyword evidence="8 14" id="KW-0833">Ubl conjugation pathway</keyword>
<dbReference type="InterPro" id="IPR017907">
    <property type="entry name" value="Znf_RING_CS"/>
</dbReference>
<evidence type="ECO:0000256" key="8">
    <source>
        <dbReference type="ARBA" id="ARBA00022786"/>
    </source>
</evidence>
<dbReference type="PROSITE" id="PS00518">
    <property type="entry name" value="ZF_RING_1"/>
    <property type="match status" value="1"/>
</dbReference>
<evidence type="ECO:0000256" key="3">
    <source>
        <dbReference type="ARBA" id="ARBA00004906"/>
    </source>
</evidence>
<keyword evidence="11 14" id="KW-0175">Coiled coil</keyword>
<dbReference type="GO" id="GO:0006325">
    <property type="term" value="P:chromatin organization"/>
    <property type="evidence" value="ECO:0007669"/>
    <property type="project" value="UniProtKB-KW"/>
</dbReference>
<dbReference type="GO" id="GO:0005634">
    <property type="term" value="C:nucleus"/>
    <property type="evidence" value="ECO:0007669"/>
    <property type="project" value="UniProtKB-SubCell"/>
</dbReference>
<proteinExistence type="inferred from homology"/>
<dbReference type="InterPro" id="IPR018957">
    <property type="entry name" value="Znf_C3HC4_RING-type"/>
</dbReference>
<dbReference type="PROSITE" id="PS50089">
    <property type="entry name" value="ZF_RING_2"/>
    <property type="match status" value="1"/>
</dbReference>
<dbReference type="PANTHER" id="PTHR23163">
    <property type="entry name" value="RING FINGER PROTEIN-RELATED"/>
    <property type="match status" value="1"/>
</dbReference>
<evidence type="ECO:0000256" key="10">
    <source>
        <dbReference type="ARBA" id="ARBA00022853"/>
    </source>
</evidence>
<reference evidence="18 19" key="1">
    <citation type="journal article" date="2020" name="IScience">
        <title>Genome Sequencing of the Endangered Kingdonia uniflora (Circaeasteraceae, Ranunculales) Reveals Potential Mechanisms of Evolutionary Specialization.</title>
        <authorList>
            <person name="Sun Y."/>
            <person name="Deng T."/>
            <person name="Zhang A."/>
            <person name="Moore M.J."/>
            <person name="Landis J.B."/>
            <person name="Lin N."/>
            <person name="Zhang H."/>
            <person name="Zhang X."/>
            <person name="Huang J."/>
            <person name="Zhang X."/>
            <person name="Sun H."/>
            <person name="Wang H."/>
        </authorList>
    </citation>
    <scope>NUCLEOTIDE SEQUENCE [LARGE SCALE GENOMIC DNA]</scope>
    <source>
        <strain evidence="18">TB1705</strain>
        <tissue evidence="18">Leaf</tissue>
    </source>
</reference>
<evidence type="ECO:0000256" key="9">
    <source>
        <dbReference type="ARBA" id="ARBA00022833"/>
    </source>
</evidence>
<protein>
    <recommendedName>
        <fullName evidence="14">E3 ubiquitin protein ligase</fullName>
        <ecNumber evidence="14">2.3.2.27</ecNumber>
    </recommendedName>
</protein>
<evidence type="ECO:0000256" key="12">
    <source>
        <dbReference type="ARBA" id="ARBA00023242"/>
    </source>
</evidence>
<name>A0A7J7LCM7_9MAGN</name>
<keyword evidence="7 13" id="KW-0863">Zinc-finger</keyword>
<keyword evidence="12 14" id="KW-0539">Nucleus</keyword>
<evidence type="ECO:0000256" key="4">
    <source>
        <dbReference type="ARBA" id="ARBA00005555"/>
    </source>
</evidence>
<feature type="region of interest" description="Disordered" evidence="16">
    <location>
        <begin position="1"/>
        <end position="32"/>
    </location>
</feature>
<evidence type="ECO:0000256" key="15">
    <source>
        <dbReference type="SAM" id="Coils"/>
    </source>
</evidence>
<dbReference type="UniPathway" id="UPA00143"/>
<feature type="region of interest" description="Disordered" evidence="16">
    <location>
        <begin position="290"/>
        <end position="310"/>
    </location>
</feature>
<comment type="similarity">
    <text evidence="4 14">Belongs to the BRE1 family.</text>
</comment>
<feature type="coiled-coil region" evidence="15">
    <location>
        <begin position="590"/>
        <end position="666"/>
    </location>
</feature>
<dbReference type="EC" id="2.3.2.27" evidence="14"/>
<feature type="coiled-coil region" evidence="15">
    <location>
        <begin position="213"/>
        <end position="272"/>
    </location>
</feature>
<dbReference type="CDD" id="cd16499">
    <property type="entry name" value="RING-HC_Bre1-like"/>
    <property type="match status" value="1"/>
</dbReference>
<keyword evidence="5 14" id="KW-0808">Transferase</keyword>
<evidence type="ECO:0000256" key="14">
    <source>
        <dbReference type="RuleBase" id="RU365038"/>
    </source>
</evidence>
<comment type="pathway">
    <text evidence="3 14">Protein modification; protein ubiquitination.</text>
</comment>
<evidence type="ECO:0000256" key="6">
    <source>
        <dbReference type="ARBA" id="ARBA00022723"/>
    </source>
</evidence>
<evidence type="ECO:0000256" key="11">
    <source>
        <dbReference type="ARBA" id="ARBA00023054"/>
    </source>
</evidence>
<dbReference type="Gene3D" id="3.30.40.10">
    <property type="entry name" value="Zinc/RING finger domain, C3HC4 (zinc finger)"/>
    <property type="match status" value="1"/>
</dbReference>
<sequence>MGSTEPDRKRRHFSSISSPTAAAAKKHPALPVSEEKKLDAAVLQYQNKKLVQQLDVQKAEYSTLETKFSSLKGNQQAYDETLNVANRSWNELVGELNSRSIHTRCSSGQGKDVKCSLIVKEPFLQLPLSDKLSSPVEDTFLCRLLEVGATESCSAKDSPNQVENENQISRATTSNILQNIVTAIDVLWNSKDRIANTLVETHSQIEPSRLEAFDVLEKEVKNLRVSLDDLHIKHKAMASKVQSHRDTNAKNKAELKYLTGQLESTIAELEENTCKLTALKVQRDAAKGTSFPVLNSGSNHDSGDKAREKQNELQDMELELKNLLELASSRLIDIKSLHEERIGILKKLSNLQNTSKDLKNICSSKTFLLVVDQLEKSKAEVAKYQDVLEKLQVEKDNFAWREAEVSVKVDLADVFRRASAVADSQMADLVAEIQKQIDKRHLLEIKLEEASREPGRKEIITEFKALVSSFPKNMHIMQNQLSKCKEASSDVHSLRAEVRSLSTILDRKVSELKSVSGRSTGQLAEIQRLKAVLCDLNETDQELKLFLDMYRRESTDSRDVVEAKDLEYQAWAHVESLKTSLDEHSLESRVKEANEAEAITQQRLAAAEAEIADLRQKYEASGSDITKLSEVLKSKHEEGEAYLSEIESIGQAYEDIQSQNQQLLQQITERDDYNIKPPIVVQSLTVVARVVHNSSLFEDVEGVYRSIGVANTVVLIVVTTQIRIDFRLAVLAVAKCHCVACSGDSDEKTNHLELVLEGVRAKQVQDALRMDKQMVEKELQQTNASLGFYNQKGARIEDQMRMCSDQVGKLAEDKWRNSATSENTQKRLLDVRRECVQLRNKLEDSQSKAQRSRLGVAVAQIELEKERFSKKRMEEDLELAKRKAAHLSARLEGSSILEKLQQEVTEYREILKCSICHERPKEVVVTKCYHLFCNPCVQKILESRHRKCAVCSASFGPNDVKSVYI</sequence>
<dbReference type="PANTHER" id="PTHR23163:SF0">
    <property type="entry name" value="E3 UBIQUITIN-PROTEIN LIGASE BRE1"/>
    <property type="match status" value="1"/>
</dbReference>
<dbReference type="InterPro" id="IPR013083">
    <property type="entry name" value="Znf_RING/FYVE/PHD"/>
</dbReference>
<evidence type="ECO:0000313" key="18">
    <source>
        <dbReference type="EMBL" id="KAF6140375.1"/>
    </source>
</evidence>
<evidence type="ECO:0000259" key="17">
    <source>
        <dbReference type="PROSITE" id="PS50089"/>
    </source>
</evidence>
<organism evidence="18 19">
    <name type="scientific">Kingdonia uniflora</name>
    <dbReference type="NCBI Taxonomy" id="39325"/>
    <lineage>
        <taxon>Eukaryota</taxon>
        <taxon>Viridiplantae</taxon>
        <taxon>Streptophyta</taxon>
        <taxon>Embryophyta</taxon>
        <taxon>Tracheophyta</taxon>
        <taxon>Spermatophyta</taxon>
        <taxon>Magnoliopsida</taxon>
        <taxon>Ranunculales</taxon>
        <taxon>Circaeasteraceae</taxon>
        <taxon>Kingdonia</taxon>
    </lineage>
</organism>
<keyword evidence="19" id="KW-1185">Reference proteome</keyword>
<comment type="subcellular location">
    <subcellularLocation>
        <location evidence="2 14">Nucleus</location>
    </subcellularLocation>
</comment>
<dbReference type="Pfam" id="PF00097">
    <property type="entry name" value="zf-C3HC4"/>
    <property type="match status" value="1"/>
</dbReference>
<feature type="coiled-coil region" evidence="15">
    <location>
        <begin position="821"/>
        <end position="890"/>
    </location>
</feature>
<dbReference type="InterPro" id="IPR001841">
    <property type="entry name" value="Znf_RING"/>
</dbReference>
<evidence type="ECO:0000313" key="19">
    <source>
        <dbReference type="Proteomes" id="UP000541444"/>
    </source>
</evidence>
<dbReference type="AlphaFoldDB" id="A0A7J7LCM7"/>
<dbReference type="EMBL" id="JACGCM010002382">
    <property type="protein sequence ID" value="KAF6140375.1"/>
    <property type="molecule type" value="Genomic_DNA"/>
</dbReference>
<dbReference type="SMART" id="SM00184">
    <property type="entry name" value="RING"/>
    <property type="match status" value="1"/>
</dbReference>
<evidence type="ECO:0000256" key="13">
    <source>
        <dbReference type="PROSITE-ProRule" id="PRU00175"/>
    </source>
</evidence>
<feature type="domain" description="RING-type" evidence="17">
    <location>
        <begin position="913"/>
        <end position="952"/>
    </location>
</feature>
<keyword evidence="6 14" id="KW-0479">Metal-binding</keyword>
<keyword evidence="10 14" id="KW-0156">Chromatin regulator</keyword>
<accession>A0A7J7LCM7</accession>
<dbReference type="InterPro" id="IPR013956">
    <property type="entry name" value="E3_ubiquit_lig_Bre1"/>
</dbReference>
<gene>
    <name evidence="18" type="ORF">GIB67_005300</name>
</gene>
<dbReference type="GO" id="GO:0016567">
    <property type="term" value="P:protein ubiquitination"/>
    <property type="evidence" value="ECO:0007669"/>
    <property type="project" value="UniProtKB-UniRule"/>
</dbReference>
<dbReference type="OrthoDB" id="10266039at2759"/>
<dbReference type="GO" id="GO:0061630">
    <property type="term" value="F:ubiquitin protein ligase activity"/>
    <property type="evidence" value="ECO:0007669"/>
    <property type="project" value="UniProtKB-EC"/>
</dbReference>
<dbReference type="SUPFAM" id="SSF57850">
    <property type="entry name" value="RING/U-box"/>
    <property type="match status" value="1"/>
</dbReference>
<dbReference type="Proteomes" id="UP000541444">
    <property type="component" value="Unassembled WGS sequence"/>
</dbReference>
<comment type="caution">
    <text evidence="18">The sequence shown here is derived from an EMBL/GenBank/DDBJ whole genome shotgun (WGS) entry which is preliminary data.</text>
</comment>